<comment type="similarity">
    <text evidence="1">Belongs to the tpcK family.</text>
</comment>
<dbReference type="HOGENOM" id="CLU_115019_1_0_1"/>
<dbReference type="VEuPathDB" id="FungiDB:PV06_05966"/>
<dbReference type="Proteomes" id="UP000053342">
    <property type="component" value="Unassembled WGS sequence"/>
</dbReference>
<protein>
    <recommendedName>
        <fullName evidence="4">EthD domain-containing protein</fullName>
    </recommendedName>
</protein>
<evidence type="ECO:0000256" key="1">
    <source>
        <dbReference type="ARBA" id="ARBA00005986"/>
    </source>
</evidence>
<dbReference type="AlphaFoldDB" id="A0A0D2AR45"/>
<reference evidence="2 3" key="1">
    <citation type="submission" date="2015-01" db="EMBL/GenBank/DDBJ databases">
        <title>The Genome Sequence of Exophiala oligosperma CBS72588.</title>
        <authorList>
            <consortium name="The Broad Institute Genomics Platform"/>
            <person name="Cuomo C."/>
            <person name="de Hoog S."/>
            <person name="Gorbushina A."/>
            <person name="Stielow B."/>
            <person name="Teixiera M."/>
            <person name="Abouelleil A."/>
            <person name="Chapman S.B."/>
            <person name="Priest M."/>
            <person name="Young S.K."/>
            <person name="Wortman J."/>
            <person name="Nusbaum C."/>
            <person name="Birren B."/>
        </authorList>
    </citation>
    <scope>NUCLEOTIDE SEQUENCE [LARGE SCALE GENOMIC DNA]</scope>
    <source>
        <strain evidence="2 3">CBS 72588</strain>
    </source>
</reference>
<dbReference type="InterPro" id="IPR011008">
    <property type="entry name" value="Dimeric_a/b-barrel"/>
</dbReference>
<proteinExistence type="inferred from homology"/>
<keyword evidence="3" id="KW-1185">Reference proteome</keyword>
<dbReference type="OrthoDB" id="4892971at2759"/>
<evidence type="ECO:0000313" key="2">
    <source>
        <dbReference type="EMBL" id="KIW42411.1"/>
    </source>
</evidence>
<sequence length="108" mass="11916">MTFHVQVLYPNDEGAKFDLDYYVKTHMPLVVEKWSKYGLKGYNVTEYKPGPDGAKPKYSTSGTLIWDKPEDVQTAMGSGDDAAAIFGDIPNFSNVQPIILSGPIVDSK</sequence>
<dbReference type="GO" id="GO:0016491">
    <property type="term" value="F:oxidoreductase activity"/>
    <property type="evidence" value="ECO:0007669"/>
    <property type="project" value="InterPro"/>
</dbReference>
<dbReference type="Gene3D" id="3.30.70.100">
    <property type="match status" value="1"/>
</dbReference>
<dbReference type="RefSeq" id="XP_016262627.1">
    <property type="nucleotide sequence ID" value="XM_016407023.1"/>
</dbReference>
<dbReference type="STRING" id="215243.A0A0D2AR45"/>
<gene>
    <name evidence="2" type="ORF">PV06_05966</name>
</gene>
<dbReference type="SUPFAM" id="SSF54909">
    <property type="entry name" value="Dimeric alpha+beta barrel"/>
    <property type="match status" value="1"/>
</dbReference>
<evidence type="ECO:0008006" key="4">
    <source>
        <dbReference type="Google" id="ProtNLM"/>
    </source>
</evidence>
<dbReference type="EMBL" id="KN847336">
    <property type="protein sequence ID" value="KIW42411.1"/>
    <property type="molecule type" value="Genomic_DNA"/>
</dbReference>
<dbReference type="GeneID" id="27358040"/>
<dbReference type="NCBIfam" id="TIGR02118">
    <property type="entry name" value="EthD family reductase"/>
    <property type="match status" value="1"/>
</dbReference>
<dbReference type="PANTHER" id="PTHR40260">
    <property type="entry name" value="BLR8190 PROTEIN"/>
    <property type="match status" value="1"/>
</dbReference>
<dbReference type="InterPro" id="IPR009799">
    <property type="entry name" value="EthD_dom"/>
</dbReference>
<dbReference type="PANTHER" id="PTHR40260:SF2">
    <property type="entry name" value="BLR8190 PROTEIN"/>
    <property type="match status" value="1"/>
</dbReference>
<name>A0A0D2AR45_9EURO</name>
<organism evidence="2 3">
    <name type="scientific">Exophiala oligosperma</name>
    <dbReference type="NCBI Taxonomy" id="215243"/>
    <lineage>
        <taxon>Eukaryota</taxon>
        <taxon>Fungi</taxon>
        <taxon>Dikarya</taxon>
        <taxon>Ascomycota</taxon>
        <taxon>Pezizomycotina</taxon>
        <taxon>Eurotiomycetes</taxon>
        <taxon>Chaetothyriomycetidae</taxon>
        <taxon>Chaetothyriales</taxon>
        <taxon>Herpotrichiellaceae</taxon>
        <taxon>Exophiala</taxon>
    </lineage>
</organism>
<accession>A0A0D2AR45</accession>
<evidence type="ECO:0000313" key="3">
    <source>
        <dbReference type="Proteomes" id="UP000053342"/>
    </source>
</evidence>